<dbReference type="InterPro" id="IPR033479">
    <property type="entry name" value="dCache_1"/>
</dbReference>
<dbReference type="PROSITE" id="PS50885">
    <property type="entry name" value="HAMP"/>
    <property type="match status" value="1"/>
</dbReference>
<comment type="subcellular location">
    <subcellularLocation>
        <location evidence="1">Cell membrane</location>
        <topology evidence="1">Multi-pass membrane protein</topology>
    </subcellularLocation>
</comment>
<dbReference type="InterPro" id="IPR052155">
    <property type="entry name" value="Biofilm_reg_signaling"/>
</dbReference>
<evidence type="ECO:0000256" key="2">
    <source>
        <dbReference type="ARBA" id="ARBA00022475"/>
    </source>
</evidence>
<dbReference type="Gene3D" id="3.30.70.270">
    <property type="match status" value="1"/>
</dbReference>
<evidence type="ECO:0000313" key="12">
    <source>
        <dbReference type="Proteomes" id="UP000198607"/>
    </source>
</evidence>
<dbReference type="Proteomes" id="UP000198607">
    <property type="component" value="Unassembled WGS sequence"/>
</dbReference>
<dbReference type="CDD" id="cd18774">
    <property type="entry name" value="PDC2_HK_sensor"/>
    <property type="match status" value="1"/>
</dbReference>
<dbReference type="AlphaFoldDB" id="A0A1G8AJM8"/>
<evidence type="ECO:0000256" key="1">
    <source>
        <dbReference type="ARBA" id="ARBA00004651"/>
    </source>
</evidence>
<dbReference type="Gene3D" id="6.10.340.10">
    <property type="match status" value="1"/>
</dbReference>
<feature type="domain" description="GGDEF" evidence="10">
    <location>
        <begin position="509"/>
        <end position="641"/>
    </location>
</feature>
<dbReference type="NCBIfam" id="TIGR00254">
    <property type="entry name" value="GGDEF"/>
    <property type="match status" value="1"/>
</dbReference>
<dbReference type="InterPro" id="IPR043128">
    <property type="entry name" value="Rev_trsase/Diguanyl_cyclase"/>
</dbReference>
<dbReference type="CDD" id="cd06225">
    <property type="entry name" value="HAMP"/>
    <property type="match status" value="1"/>
</dbReference>
<dbReference type="PROSITE" id="PS50883">
    <property type="entry name" value="EAL"/>
    <property type="match status" value="1"/>
</dbReference>
<dbReference type="RefSeq" id="WP_091935913.1">
    <property type="nucleotide sequence ID" value="NZ_FNCY01000004.1"/>
</dbReference>
<dbReference type="PANTHER" id="PTHR44757:SF2">
    <property type="entry name" value="BIOFILM ARCHITECTURE MAINTENANCE PROTEIN MBAA"/>
    <property type="match status" value="1"/>
</dbReference>
<keyword evidence="12" id="KW-1185">Reference proteome</keyword>
<dbReference type="PANTHER" id="PTHR44757">
    <property type="entry name" value="DIGUANYLATE CYCLASE DGCP"/>
    <property type="match status" value="1"/>
</dbReference>
<dbReference type="SMART" id="SM00267">
    <property type="entry name" value="GGDEF"/>
    <property type="match status" value="1"/>
</dbReference>
<evidence type="ECO:0000256" key="5">
    <source>
        <dbReference type="ARBA" id="ARBA00023136"/>
    </source>
</evidence>
<evidence type="ECO:0000259" key="10">
    <source>
        <dbReference type="PROSITE" id="PS50887"/>
    </source>
</evidence>
<name>A0A1G8AJM8_9RHOO</name>
<reference evidence="11 12" key="1">
    <citation type="submission" date="2016-10" db="EMBL/GenBank/DDBJ databases">
        <authorList>
            <person name="de Groot N.N."/>
        </authorList>
    </citation>
    <scope>NUCLEOTIDE SEQUENCE [LARGE SCALE GENOMIC DNA]</scope>
    <source>
        <strain evidence="11 12">DSM 5885</strain>
    </source>
</reference>
<dbReference type="InterPro" id="IPR003660">
    <property type="entry name" value="HAMP_dom"/>
</dbReference>
<evidence type="ECO:0000259" key="7">
    <source>
        <dbReference type="PROSITE" id="PS50112"/>
    </source>
</evidence>
<dbReference type="PROSITE" id="PS50887">
    <property type="entry name" value="GGDEF"/>
    <property type="match status" value="1"/>
</dbReference>
<dbReference type="FunFam" id="3.20.20.450:FF:000001">
    <property type="entry name" value="Cyclic di-GMP phosphodiesterase yahA"/>
    <property type="match status" value="1"/>
</dbReference>
<dbReference type="PROSITE" id="PS50112">
    <property type="entry name" value="PAS"/>
    <property type="match status" value="1"/>
</dbReference>
<dbReference type="CDD" id="cd00130">
    <property type="entry name" value="PAS"/>
    <property type="match status" value="1"/>
</dbReference>
<keyword evidence="4 6" id="KW-1133">Transmembrane helix</keyword>
<dbReference type="Pfam" id="PF00672">
    <property type="entry name" value="HAMP"/>
    <property type="match status" value="1"/>
</dbReference>
<dbReference type="SUPFAM" id="SSF55785">
    <property type="entry name" value="PYP-like sensor domain (PAS domain)"/>
    <property type="match status" value="1"/>
</dbReference>
<dbReference type="SMART" id="SM00091">
    <property type="entry name" value="PAS"/>
    <property type="match status" value="2"/>
</dbReference>
<dbReference type="InterPro" id="IPR029787">
    <property type="entry name" value="Nucleotide_cyclase"/>
</dbReference>
<dbReference type="InterPro" id="IPR035919">
    <property type="entry name" value="EAL_sf"/>
</dbReference>
<dbReference type="SUPFAM" id="SSF158472">
    <property type="entry name" value="HAMP domain-like"/>
    <property type="match status" value="1"/>
</dbReference>
<feature type="domain" description="PAS" evidence="7">
    <location>
        <begin position="352"/>
        <end position="422"/>
    </location>
</feature>
<gene>
    <name evidence="11" type="ORF">SAMN05660652_01410</name>
</gene>
<keyword evidence="3 6" id="KW-0812">Transmembrane</keyword>
<proteinExistence type="predicted"/>
<dbReference type="NCBIfam" id="TIGR00229">
    <property type="entry name" value="sensory_box"/>
    <property type="match status" value="1"/>
</dbReference>
<protein>
    <submittedName>
        <fullName evidence="11">PAS domain S-box-containing protein/diguanylate cyclase (GGDEF) domain-containing protein</fullName>
    </submittedName>
</protein>
<dbReference type="CDD" id="cd01949">
    <property type="entry name" value="GGDEF"/>
    <property type="match status" value="1"/>
</dbReference>
<sequence>MPFTWSIRRYLLILVLAVTLPLAGLLIYSLHRNYLDVLSRAGLITTHFTEIAAADTARFLHDTRQFLRGLADRPQTRRLDPTQCDPLLAEIDAFFPQFANTAVLDREGQMLCSARTTPSKAKLPSFAQSLWFQQARSANTPHLGTAHIGPVSGKWVVVISEPIPAADGSFTGLVGYSLDLESYHLFGLAADALPAGMSLAVIDGQGRVILRSEKSPEQVGTGYSRADLLAQLGQGSGYALASGANGTQVIAQTTIEGTNWRVVGTRPVAPIFSGVWASAEGQYAAAALLIALGSLLALFVSRRIVWPIRRIADTATKVAEGDLNHRLDAEGPSEIATVATHLNRMLDIRVGAEARFKALLESASDAIVVANQEARITIANERATELFGYSLAELLGMSIHELVPAEARDRHRQEVSRYFAGGTQRTPARLVLGQRKNGQVFPCHIGLSPFEADGVPMVSAIIRDLSERVELEAQIVHQSQHDPLTGLPNRALLNDRLERAFARTHRDGHRVAVIHIDIDNFGEINDFHGTAVADQVLCRCAESIIHSLRGTDSVIRSGSDEFIVIVEDTAADSVALQFGQRLRAALRDLAIETPRAITVTASIGIALFPCEGGADGLLKHADLALAQAQRDGGNTLRFFESEMDARASRRMDVLSRLRGAIGRGELFLHYQPKVCTADGQVIGVEALVRWHNGDIGMIPPSDFIPLAEESGLIDEIGEWVLRRACEQGMRWQAEGLSELSIAVNLSTRQFRQERLLALVRSALEDSGLPPQRLELEITEGMLMQDPEKAAVVLRRLHELGVRISIDDFGTGYSSLSYLQRFPVHTLKVDQSFVREISNSPGAAAIVTAVISLAHSLDLCVVAEGVETEAQRRFLGDLACDYCQGYYFSRPVAAGEISALNGAEPATLPRA</sequence>
<dbReference type="Pfam" id="PF00990">
    <property type="entry name" value="GGDEF"/>
    <property type="match status" value="1"/>
</dbReference>
<evidence type="ECO:0000313" key="11">
    <source>
        <dbReference type="EMBL" id="SDH21222.1"/>
    </source>
</evidence>
<dbReference type="GO" id="GO:0007165">
    <property type="term" value="P:signal transduction"/>
    <property type="evidence" value="ECO:0007669"/>
    <property type="project" value="InterPro"/>
</dbReference>
<dbReference type="GO" id="GO:0005886">
    <property type="term" value="C:plasma membrane"/>
    <property type="evidence" value="ECO:0007669"/>
    <property type="project" value="UniProtKB-SubCell"/>
</dbReference>
<evidence type="ECO:0000256" key="4">
    <source>
        <dbReference type="ARBA" id="ARBA00022989"/>
    </source>
</evidence>
<dbReference type="InterPro" id="IPR000160">
    <property type="entry name" value="GGDEF_dom"/>
</dbReference>
<organism evidence="11 12">
    <name type="scientific">Propionivibrio dicarboxylicus</name>
    <dbReference type="NCBI Taxonomy" id="83767"/>
    <lineage>
        <taxon>Bacteria</taxon>
        <taxon>Pseudomonadati</taxon>
        <taxon>Pseudomonadota</taxon>
        <taxon>Betaproteobacteria</taxon>
        <taxon>Rhodocyclales</taxon>
        <taxon>Rhodocyclaceae</taxon>
        <taxon>Propionivibrio</taxon>
    </lineage>
</organism>
<dbReference type="SMART" id="SM00304">
    <property type="entry name" value="HAMP"/>
    <property type="match status" value="1"/>
</dbReference>
<feature type="domain" description="HAMP" evidence="9">
    <location>
        <begin position="302"/>
        <end position="347"/>
    </location>
</feature>
<dbReference type="InterPro" id="IPR001633">
    <property type="entry name" value="EAL_dom"/>
</dbReference>
<feature type="transmembrane region" description="Helical" evidence="6">
    <location>
        <begin position="12"/>
        <end position="30"/>
    </location>
</feature>
<evidence type="ECO:0000259" key="8">
    <source>
        <dbReference type="PROSITE" id="PS50883"/>
    </source>
</evidence>
<dbReference type="Pfam" id="PF00563">
    <property type="entry name" value="EAL"/>
    <property type="match status" value="1"/>
</dbReference>
<dbReference type="OrthoDB" id="9813903at2"/>
<dbReference type="Pfam" id="PF02743">
    <property type="entry name" value="dCache_1"/>
    <property type="match status" value="1"/>
</dbReference>
<dbReference type="SUPFAM" id="SSF55073">
    <property type="entry name" value="Nucleotide cyclase"/>
    <property type="match status" value="1"/>
</dbReference>
<dbReference type="SMART" id="SM00052">
    <property type="entry name" value="EAL"/>
    <property type="match status" value="1"/>
</dbReference>
<feature type="domain" description="EAL" evidence="8">
    <location>
        <begin position="650"/>
        <end position="904"/>
    </location>
</feature>
<accession>A0A1G8AJM8</accession>
<evidence type="ECO:0000256" key="3">
    <source>
        <dbReference type="ARBA" id="ARBA00022692"/>
    </source>
</evidence>
<evidence type="ECO:0000259" key="9">
    <source>
        <dbReference type="PROSITE" id="PS50885"/>
    </source>
</evidence>
<evidence type="ECO:0000256" key="6">
    <source>
        <dbReference type="SAM" id="Phobius"/>
    </source>
</evidence>
<dbReference type="InterPro" id="IPR000014">
    <property type="entry name" value="PAS"/>
</dbReference>
<keyword evidence="2" id="KW-1003">Cell membrane</keyword>
<dbReference type="EMBL" id="FNCY01000004">
    <property type="protein sequence ID" value="SDH21222.1"/>
    <property type="molecule type" value="Genomic_DNA"/>
</dbReference>
<dbReference type="Gene3D" id="3.20.20.450">
    <property type="entry name" value="EAL domain"/>
    <property type="match status" value="1"/>
</dbReference>
<dbReference type="CDD" id="cd01948">
    <property type="entry name" value="EAL"/>
    <property type="match status" value="1"/>
</dbReference>
<dbReference type="Gene3D" id="3.30.450.20">
    <property type="entry name" value="PAS domain"/>
    <property type="match status" value="2"/>
</dbReference>
<dbReference type="InterPro" id="IPR035965">
    <property type="entry name" value="PAS-like_dom_sf"/>
</dbReference>
<dbReference type="SUPFAM" id="SSF141868">
    <property type="entry name" value="EAL domain-like"/>
    <property type="match status" value="1"/>
</dbReference>
<keyword evidence="5 6" id="KW-0472">Membrane</keyword>
<dbReference type="CDD" id="cd18773">
    <property type="entry name" value="PDC1_HK_sensor"/>
    <property type="match status" value="1"/>
</dbReference>
<dbReference type="STRING" id="83767.SAMN05660652_01410"/>
<dbReference type="Pfam" id="PF13426">
    <property type="entry name" value="PAS_9"/>
    <property type="match status" value="1"/>
</dbReference>